<gene>
    <name evidence="1" type="ORF">Vadar_002471</name>
</gene>
<protein>
    <submittedName>
        <fullName evidence="1">Uncharacterized protein</fullName>
    </submittedName>
</protein>
<evidence type="ECO:0000313" key="2">
    <source>
        <dbReference type="Proteomes" id="UP000828048"/>
    </source>
</evidence>
<name>A0ACB7XEU0_9ERIC</name>
<keyword evidence="2" id="KW-1185">Reference proteome</keyword>
<evidence type="ECO:0000313" key="1">
    <source>
        <dbReference type="EMBL" id="KAH7839309.1"/>
    </source>
</evidence>
<organism evidence="1 2">
    <name type="scientific">Vaccinium darrowii</name>
    <dbReference type="NCBI Taxonomy" id="229202"/>
    <lineage>
        <taxon>Eukaryota</taxon>
        <taxon>Viridiplantae</taxon>
        <taxon>Streptophyta</taxon>
        <taxon>Embryophyta</taxon>
        <taxon>Tracheophyta</taxon>
        <taxon>Spermatophyta</taxon>
        <taxon>Magnoliopsida</taxon>
        <taxon>eudicotyledons</taxon>
        <taxon>Gunneridae</taxon>
        <taxon>Pentapetalae</taxon>
        <taxon>asterids</taxon>
        <taxon>Ericales</taxon>
        <taxon>Ericaceae</taxon>
        <taxon>Vaccinioideae</taxon>
        <taxon>Vaccinieae</taxon>
        <taxon>Vaccinium</taxon>
    </lineage>
</organism>
<dbReference type="EMBL" id="CM037160">
    <property type="protein sequence ID" value="KAH7839309.1"/>
    <property type="molecule type" value="Genomic_DNA"/>
</dbReference>
<sequence length="72" mass="7852">MGIGSSQFAASDWDESGNPLTRPRFKDVPENCIALVLTQLDPTEICKLARLNKGLSQRLLGGFYLGNEVAVE</sequence>
<accession>A0ACB7XEU0</accession>
<proteinExistence type="predicted"/>
<comment type="caution">
    <text evidence="1">The sequence shown here is derived from an EMBL/GenBank/DDBJ whole genome shotgun (WGS) entry which is preliminary data.</text>
</comment>
<reference evidence="1 2" key="1">
    <citation type="journal article" date="2021" name="Hortic Res">
        <title>High-quality reference genome and annotation aids understanding of berry development for evergreen blueberry (Vaccinium darrowii).</title>
        <authorList>
            <person name="Yu J."/>
            <person name="Hulse-Kemp A.M."/>
            <person name="Babiker E."/>
            <person name="Staton M."/>
        </authorList>
    </citation>
    <scope>NUCLEOTIDE SEQUENCE [LARGE SCALE GENOMIC DNA]</scope>
    <source>
        <strain evidence="2">cv. NJ 8807/NJ 8810</strain>
        <tissue evidence="1">Young leaf</tissue>
    </source>
</reference>
<dbReference type="Proteomes" id="UP000828048">
    <property type="component" value="Chromosome 10"/>
</dbReference>